<name>A0A9P1FQ96_9DINO</name>
<proteinExistence type="predicted"/>
<dbReference type="EMBL" id="CAMXCT010001001">
    <property type="protein sequence ID" value="CAI3985579.1"/>
    <property type="molecule type" value="Genomic_DNA"/>
</dbReference>
<evidence type="ECO:0000313" key="2">
    <source>
        <dbReference type="EMBL" id="CAI3985579.1"/>
    </source>
</evidence>
<dbReference type="AlphaFoldDB" id="A0A9P1FQ96"/>
<protein>
    <submittedName>
        <fullName evidence="2">Uncharacterized protein</fullName>
    </submittedName>
</protein>
<reference evidence="3 4" key="2">
    <citation type="submission" date="2024-05" db="EMBL/GenBank/DDBJ databases">
        <authorList>
            <person name="Chen Y."/>
            <person name="Shah S."/>
            <person name="Dougan E. K."/>
            <person name="Thang M."/>
            <person name="Chan C."/>
        </authorList>
    </citation>
    <scope>NUCLEOTIDE SEQUENCE [LARGE SCALE GENOMIC DNA]</scope>
</reference>
<dbReference type="EMBL" id="CAMXCT030001001">
    <property type="protein sequence ID" value="CAL4772891.1"/>
    <property type="molecule type" value="Genomic_DNA"/>
</dbReference>
<feature type="compositionally biased region" description="Acidic residues" evidence="1">
    <location>
        <begin position="101"/>
        <end position="113"/>
    </location>
</feature>
<evidence type="ECO:0000313" key="3">
    <source>
        <dbReference type="EMBL" id="CAL4772891.1"/>
    </source>
</evidence>
<keyword evidence="4" id="KW-1185">Reference proteome</keyword>
<dbReference type="OrthoDB" id="416722at2759"/>
<reference evidence="2" key="1">
    <citation type="submission" date="2022-10" db="EMBL/GenBank/DDBJ databases">
        <authorList>
            <person name="Chen Y."/>
            <person name="Dougan E. K."/>
            <person name="Chan C."/>
            <person name="Rhodes N."/>
            <person name="Thang M."/>
        </authorList>
    </citation>
    <scope>NUCLEOTIDE SEQUENCE</scope>
</reference>
<dbReference type="EMBL" id="CAMXCT020001001">
    <property type="protein sequence ID" value="CAL1138954.1"/>
    <property type="molecule type" value="Genomic_DNA"/>
</dbReference>
<sequence>RLLPMLGAEAWRWCYEVVLKNEASMEKTTELAADIALREAREEQRLNLMTAKKAASVTTELLALRGTGGSAKSRRKFASKAMALVSDSQKMQASGLRFEDANQDDEGEESEDNEAGRMAQRGRLNPVEVPRKKRLRIAAAVAAAPAAVVCTSVEAVYMVPAGRERAVVTLTAAVIDVGFLKTLNGSKKGNVRHVIPMILASPGMAISTSLWSPVAEKCAEPLQKAMEQADFPYVEVSHLERVEVPSICGRVFKLQSTKATTVKILYHGPLVMKPVRDLMTAAFKDLSEEGLTANILGVVRSAGDLRTTRNGIGMRSYELQDEAGGVLPVTVHGSQADDLYCSKYTLLAIFSVVTQASLTPGQGRLKLRPFGAEYFMQCGACRLLLVPAAQAGRAAGAAGLGPVAAVAAVAGQDAVALVAQAVHQGRQGSRQSGRKQECIESLSPAAKRLRAEAAFVSHKRCEVNYDLDLGSLEATGRPLWEKLALHWMQRLIFNGDGVYQTFVSGYAAMTGQDRRSRGKSGSFVQAVEAGKALVSLVNAGKFQVAAAELSQCETEKAVYKLLKKHLRVHASFLQYLLYRDLQ</sequence>
<organism evidence="2">
    <name type="scientific">Cladocopium goreaui</name>
    <dbReference type="NCBI Taxonomy" id="2562237"/>
    <lineage>
        <taxon>Eukaryota</taxon>
        <taxon>Sar</taxon>
        <taxon>Alveolata</taxon>
        <taxon>Dinophyceae</taxon>
        <taxon>Suessiales</taxon>
        <taxon>Symbiodiniaceae</taxon>
        <taxon>Cladocopium</taxon>
    </lineage>
</organism>
<comment type="caution">
    <text evidence="2">The sequence shown here is derived from an EMBL/GenBank/DDBJ whole genome shotgun (WGS) entry which is preliminary data.</text>
</comment>
<evidence type="ECO:0000313" key="4">
    <source>
        <dbReference type="Proteomes" id="UP001152797"/>
    </source>
</evidence>
<feature type="non-terminal residue" evidence="2">
    <location>
        <position position="582"/>
    </location>
</feature>
<evidence type="ECO:0000256" key="1">
    <source>
        <dbReference type="SAM" id="MobiDB-lite"/>
    </source>
</evidence>
<accession>A0A9P1FQ96</accession>
<feature type="non-terminal residue" evidence="2">
    <location>
        <position position="1"/>
    </location>
</feature>
<gene>
    <name evidence="2" type="ORF">C1SCF055_LOCUS13012</name>
</gene>
<dbReference type="Proteomes" id="UP001152797">
    <property type="component" value="Unassembled WGS sequence"/>
</dbReference>
<feature type="region of interest" description="Disordered" evidence="1">
    <location>
        <begin position="93"/>
        <end position="125"/>
    </location>
</feature>